<keyword evidence="1" id="KW-0812">Transmembrane</keyword>
<feature type="transmembrane region" description="Helical" evidence="1">
    <location>
        <begin position="176"/>
        <end position="198"/>
    </location>
</feature>
<gene>
    <name evidence="2" type="ORF">EER27_06005</name>
</gene>
<sequence>MHPTHTFRLLLRREFWEHKGGFLWAPVITGGIAALLAVLVVIAGSLLGSKARNEFDFDGDIAEFSRGIGMLGDGMLLVGIGLTGLVLAFVVFFYALGSLYDDRRDRSILFWKSMPISDTQVVLSKAAWALLLAPAISIAIGIALGMVFWVIGFFTINVNGVPGGMALLTHSHPLRIIGEAIVSLPLQMLWSLPAVGWLMMCSAWSKRVPFLWAALVPILACTIVSMLDIFPGVEIPHGKIWYTVVYRGLLSVVPGTWVPGNVGDIGDINGPAELSRLVNVDAGLSALGSADLWIGAVLGAAMIFTAIRLRRWRDEG</sequence>
<dbReference type="OrthoDB" id="118685at2"/>
<organism evidence="2 3">
    <name type="scientific">Montanilutibacter psychrotolerans</name>
    <dbReference type="NCBI Taxonomy" id="1327343"/>
    <lineage>
        <taxon>Bacteria</taxon>
        <taxon>Pseudomonadati</taxon>
        <taxon>Pseudomonadota</taxon>
        <taxon>Gammaproteobacteria</taxon>
        <taxon>Lysobacterales</taxon>
        <taxon>Lysobacteraceae</taxon>
        <taxon>Montanilutibacter</taxon>
    </lineage>
</organism>
<evidence type="ECO:0000256" key="1">
    <source>
        <dbReference type="SAM" id="Phobius"/>
    </source>
</evidence>
<feature type="transmembrane region" description="Helical" evidence="1">
    <location>
        <begin position="21"/>
        <end position="47"/>
    </location>
</feature>
<dbReference type="EMBL" id="RIBS01000002">
    <property type="protein sequence ID" value="RNF85497.1"/>
    <property type="molecule type" value="Genomic_DNA"/>
</dbReference>
<evidence type="ECO:0000313" key="3">
    <source>
        <dbReference type="Proteomes" id="UP000267049"/>
    </source>
</evidence>
<feature type="transmembrane region" description="Helical" evidence="1">
    <location>
        <begin position="127"/>
        <end position="156"/>
    </location>
</feature>
<keyword evidence="1" id="KW-0472">Membrane</keyword>
<dbReference type="AlphaFoldDB" id="A0A3M8SVY3"/>
<keyword evidence="1" id="KW-1133">Transmembrane helix</keyword>
<keyword evidence="3" id="KW-1185">Reference proteome</keyword>
<feature type="transmembrane region" description="Helical" evidence="1">
    <location>
        <begin position="292"/>
        <end position="309"/>
    </location>
</feature>
<evidence type="ECO:0000313" key="2">
    <source>
        <dbReference type="EMBL" id="RNF85497.1"/>
    </source>
</evidence>
<protein>
    <submittedName>
        <fullName evidence="2">ABC transporter permease</fullName>
    </submittedName>
</protein>
<feature type="transmembrane region" description="Helical" evidence="1">
    <location>
        <begin position="74"/>
        <end position="96"/>
    </location>
</feature>
<accession>A0A3M8SVY3</accession>
<dbReference type="Proteomes" id="UP000267049">
    <property type="component" value="Unassembled WGS sequence"/>
</dbReference>
<feature type="transmembrane region" description="Helical" evidence="1">
    <location>
        <begin position="210"/>
        <end position="230"/>
    </location>
</feature>
<comment type="caution">
    <text evidence="2">The sequence shown here is derived from an EMBL/GenBank/DDBJ whole genome shotgun (WGS) entry which is preliminary data.</text>
</comment>
<proteinExistence type="predicted"/>
<name>A0A3M8SVY3_9GAMM</name>
<reference evidence="2 3" key="1">
    <citation type="submission" date="2018-11" db="EMBL/GenBank/DDBJ databases">
        <title>Lysobacter cryohumiis sp. nov., isolated from soil in the Tianshan Mountains, Xinjiang, China.</title>
        <authorList>
            <person name="Luo Y."/>
            <person name="Sheng H."/>
        </authorList>
    </citation>
    <scope>NUCLEOTIDE SEQUENCE [LARGE SCALE GENOMIC DNA]</scope>
    <source>
        <strain evidence="2 3">ZS60</strain>
    </source>
</reference>